<proteinExistence type="predicted"/>
<comment type="caution">
    <text evidence="2">The sequence shown here is derived from an EMBL/GenBank/DDBJ whole genome shotgun (WGS) entry which is preliminary data.</text>
</comment>
<name>A0ABP0L395_9DINO</name>
<sequence length="626" mass="71560">MVRNGAWTWTELKFAILGQACAKRNPSRWSKSMNLKDLMKDIQKCIRLSWVKPELEAEAVRSSSVLYDRTKSPTFHVSDLHTLTVRNDKVNSEMQFGLRLCLLDVPAVFVAFRGTVNCSDWVSNLKFSLGKPKDGEPYKAFKPFSNIHMGFWNDLVQNMDTIGDHLYKFAEKHQLLKKEWTLVLTGHSRGGALAQLLFMFLESSRERQSWPLKLAWLQNEIVNMYCMSFASPSVVCWTGATPEHVERFHWNIVNYVFRQDPFPRFYGWAALVKMLQDGQRLLASAARVAAGLVGAFAAQSILLFLTKFLPLLDCLVQGLSAIEGAQDLSQKLLQGLERLEEWLKPIQDRVQDFHHVGQVLYVQERDETASPNDWLCRFRIGDMNMSHHSIKNYVQSIEKQGTEFRIEHAQHLYRHVSLPMDDSLPMDELLRDVRQGNVVTATASVATDTAEERTQVAEGAALLAGFTLEAGSTSIDEIETTLKHQRSSTKMRQELQHQFLDAAKYGNFAQMFHMLEVTDKDLQKEVAKRPLGEIRGTQILPTRRWSAAMQMIYQNASLTDFQKLLRFYPDTESILQIAKDLPEVQEMMDCSDGDDRAKKRRLGPGDRATIVNVLKLLTDIKKQKND</sequence>
<keyword evidence="3" id="KW-1185">Reference proteome</keyword>
<dbReference type="InterPro" id="IPR029058">
    <property type="entry name" value="AB_hydrolase_fold"/>
</dbReference>
<dbReference type="Proteomes" id="UP001642464">
    <property type="component" value="Unassembled WGS sequence"/>
</dbReference>
<feature type="domain" description="Fungal lipase-type" evidence="1">
    <location>
        <begin position="109"/>
        <end position="265"/>
    </location>
</feature>
<accession>A0ABP0L395</accession>
<dbReference type="Gene3D" id="3.40.50.1820">
    <property type="entry name" value="alpha/beta hydrolase"/>
    <property type="match status" value="1"/>
</dbReference>
<evidence type="ECO:0000313" key="2">
    <source>
        <dbReference type="EMBL" id="CAK9033641.1"/>
    </source>
</evidence>
<dbReference type="PANTHER" id="PTHR45856:SF24">
    <property type="entry name" value="FUNGAL LIPASE-LIKE DOMAIN-CONTAINING PROTEIN"/>
    <property type="match status" value="1"/>
</dbReference>
<reference evidence="2 3" key="1">
    <citation type="submission" date="2024-02" db="EMBL/GenBank/DDBJ databases">
        <authorList>
            <person name="Chen Y."/>
            <person name="Shah S."/>
            <person name="Dougan E. K."/>
            <person name="Thang M."/>
            <person name="Chan C."/>
        </authorList>
    </citation>
    <scope>NUCLEOTIDE SEQUENCE [LARGE SCALE GENOMIC DNA]</scope>
</reference>
<organism evidence="2 3">
    <name type="scientific">Durusdinium trenchii</name>
    <dbReference type="NCBI Taxonomy" id="1381693"/>
    <lineage>
        <taxon>Eukaryota</taxon>
        <taxon>Sar</taxon>
        <taxon>Alveolata</taxon>
        <taxon>Dinophyceae</taxon>
        <taxon>Suessiales</taxon>
        <taxon>Symbiodiniaceae</taxon>
        <taxon>Durusdinium</taxon>
    </lineage>
</organism>
<dbReference type="InterPro" id="IPR002921">
    <property type="entry name" value="Fungal_lipase-type"/>
</dbReference>
<evidence type="ECO:0000313" key="3">
    <source>
        <dbReference type="Proteomes" id="UP001642464"/>
    </source>
</evidence>
<dbReference type="PANTHER" id="PTHR45856">
    <property type="entry name" value="ALPHA/BETA-HYDROLASES SUPERFAMILY PROTEIN"/>
    <property type="match status" value="1"/>
</dbReference>
<dbReference type="EMBL" id="CAXAMM010014402">
    <property type="protein sequence ID" value="CAK9033641.1"/>
    <property type="molecule type" value="Genomic_DNA"/>
</dbReference>
<dbReference type="SUPFAM" id="SSF53474">
    <property type="entry name" value="alpha/beta-Hydrolases"/>
    <property type="match status" value="1"/>
</dbReference>
<gene>
    <name evidence="2" type="ORF">SCF082_LOCUS20566</name>
</gene>
<protein>
    <recommendedName>
        <fullName evidence="1">Fungal lipase-type domain-containing protein</fullName>
    </recommendedName>
</protein>
<dbReference type="CDD" id="cd00519">
    <property type="entry name" value="Lipase_3"/>
    <property type="match status" value="1"/>
</dbReference>
<dbReference type="InterPro" id="IPR051218">
    <property type="entry name" value="Sec_MonoDiacylglyc_Lipase"/>
</dbReference>
<evidence type="ECO:0000259" key="1">
    <source>
        <dbReference type="Pfam" id="PF01764"/>
    </source>
</evidence>
<dbReference type="Pfam" id="PF01764">
    <property type="entry name" value="Lipase_3"/>
    <property type="match status" value="1"/>
</dbReference>